<protein>
    <recommendedName>
        <fullName evidence="3">ATP-binding protein</fullName>
    </recommendedName>
</protein>
<name>A0ABQ4CGB5_9ACTN</name>
<dbReference type="EMBL" id="BONC01000139">
    <property type="protein sequence ID" value="GIF61834.1"/>
    <property type="molecule type" value="Genomic_DNA"/>
</dbReference>
<evidence type="ECO:0000313" key="2">
    <source>
        <dbReference type="Proteomes" id="UP000624325"/>
    </source>
</evidence>
<sequence length="105" mass="11136">MPGVGWGRAGWFVADRDAPGHGARRCCRAGRALLATPGLLVITRAPGSGRNTLLHDLAAAFRGVPGVGWGRGRVVWFVADRAAHGTAPDDVVARVARCWPPRACW</sequence>
<proteinExistence type="predicted"/>
<accession>A0ABQ4CGB5</accession>
<comment type="caution">
    <text evidence="1">The sequence shown here is derived from an EMBL/GenBank/DDBJ whole genome shotgun (WGS) entry which is preliminary data.</text>
</comment>
<keyword evidence="2" id="KW-1185">Reference proteome</keyword>
<dbReference type="Proteomes" id="UP000624325">
    <property type="component" value="Unassembled WGS sequence"/>
</dbReference>
<gene>
    <name evidence="1" type="ORF">Air01nite_79290</name>
</gene>
<organism evidence="1 2">
    <name type="scientific">Asanoa iriomotensis</name>
    <dbReference type="NCBI Taxonomy" id="234613"/>
    <lineage>
        <taxon>Bacteria</taxon>
        <taxon>Bacillati</taxon>
        <taxon>Actinomycetota</taxon>
        <taxon>Actinomycetes</taxon>
        <taxon>Micromonosporales</taxon>
        <taxon>Micromonosporaceae</taxon>
        <taxon>Asanoa</taxon>
    </lineage>
</organism>
<reference evidence="1 2" key="1">
    <citation type="submission" date="2021-01" db="EMBL/GenBank/DDBJ databases">
        <title>Whole genome shotgun sequence of Asanoa iriomotensis NBRC 100142.</title>
        <authorList>
            <person name="Komaki H."/>
            <person name="Tamura T."/>
        </authorList>
    </citation>
    <scope>NUCLEOTIDE SEQUENCE [LARGE SCALE GENOMIC DNA]</scope>
    <source>
        <strain evidence="1 2">NBRC 100142</strain>
    </source>
</reference>
<evidence type="ECO:0008006" key="3">
    <source>
        <dbReference type="Google" id="ProtNLM"/>
    </source>
</evidence>
<evidence type="ECO:0000313" key="1">
    <source>
        <dbReference type="EMBL" id="GIF61834.1"/>
    </source>
</evidence>